<keyword evidence="3 6" id="KW-0812">Transmembrane</keyword>
<dbReference type="GO" id="GO:0035673">
    <property type="term" value="F:oligopeptide transmembrane transporter activity"/>
    <property type="evidence" value="ECO:0007669"/>
    <property type="project" value="InterPro"/>
</dbReference>
<feature type="transmembrane region" description="Helical" evidence="6">
    <location>
        <begin position="317"/>
        <end position="339"/>
    </location>
</feature>
<accession>A0A975D053</accession>
<gene>
    <name evidence="7" type="ORF">HRJ34_18225</name>
</gene>
<feature type="transmembrane region" description="Helical" evidence="6">
    <location>
        <begin position="550"/>
        <end position="575"/>
    </location>
</feature>
<feature type="transmembrane region" description="Helical" evidence="6">
    <location>
        <begin position="225"/>
        <end position="248"/>
    </location>
</feature>
<dbReference type="GO" id="GO:0016020">
    <property type="term" value="C:membrane"/>
    <property type="evidence" value="ECO:0007669"/>
    <property type="project" value="UniProtKB-SubCell"/>
</dbReference>
<feature type="transmembrane region" description="Helical" evidence="6">
    <location>
        <begin position="192"/>
        <end position="213"/>
    </location>
</feature>
<sequence length="658" mass="66114">MAGGSGGTATGRELTVRGLLLGALITFVFTSANVYLGLRVGLTFATSIPAAVISMAVLRLVRGATIHENNIVQTVASAAGCIASIIFVLPGLIMIGWWQGFPFWQTFLLCASGGLMGVVLSVPLRRALVTGSDLPYPEGVAAAEVLKVGTQTREGAAEAQAGLRTILVGSIASMGFAVIGATKLVATEASTWFRLGASHAATGVSASLSFALLGAGHLVGLSVGLAMGLGLVIAFGVATPVLSAIAAMPGPAEAAALAAFGGQVRFLGAGVIGAAAIWTLGKLARPLWHGMAGAIAASKARKASGEALPIEEQDMPVGWLGLIVALVALPIVALLWHFAEQGPLAAFALPLSLGFYAYVLLMGAFVAAVCGYMAGLIGSSNSPVSGLAILAVLGSALLLAVAVQPLAGSGAGPQLVAFALFVTGLVLACAVIANDNLQDLKTGQLIGATPWKQQVALIVGVLAGSAVIPPILDLLNAAYGFAPLPGTGLPVPSDPLPAPQATLIAGLARGILGEGLDWNMIFIGAALGLALVALDGLMGRKGWLRLPPLAVGIGIYLPMSATLPVVIGALIGWRYDRRRADPAAQRMGVLLASGFIVGESLFGVLLAGLIVATGSGAPLALVGAGHEGAAMAAGTLLVAALLVVLYRWTGRTAGRLQG</sequence>
<dbReference type="InterPro" id="IPR045035">
    <property type="entry name" value="YSL-like"/>
</dbReference>
<feature type="transmembrane region" description="Helical" evidence="6">
    <location>
        <begin position="519"/>
        <end position="538"/>
    </location>
</feature>
<evidence type="ECO:0000313" key="7">
    <source>
        <dbReference type="EMBL" id="QTH20269.1"/>
    </source>
</evidence>
<dbReference type="Proteomes" id="UP000664914">
    <property type="component" value="Chromosome"/>
</dbReference>
<feature type="transmembrane region" description="Helical" evidence="6">
    <location>
        <begin position="630"/>
        <end position="648"/>
    </location>
</feature>
<feature type="transmembrane region" description="Helical" evidence="6">
    <location>
        <begin position="166"/>
        <end position="186"/>
    </location>
</feature>
<dbReference type="NCBIfam" id="TIGR00728">
    <property type="entry name" value="OPT_sfam"/>
    <property type="match status" value="2"/>
</dbReference>
<keyword evidence="4 6" id="KW-1133">Transmembrane helix</keyword>
<keyword evidence="5 6" id="KW-0472">Membrane</keyword>
<evidence type="ECO:0000256" key="1">
    <source>
        <dbReference type="ARBA" id="ARBA00004141"/>
    </source>
</evidence>
<evidence type="ECO:0000256" key="2">
    <source>
        <dbReference type="ARBA" id="ARBA00022448"/>
    </source>
</evidence>
<comment type="subcellular location">
    <subcellularLocation>
        <location evidence="1">Membrane</location>
        <topology evidence="1">Multi-pass membrane protein</topology>
    </subcellularLocation>
</comment>
<feature type="transmembrane region" description="Helical" evidence="6">
    <location>
        <begin position="495"/>
        <end position="512"/>
    </location>
</feature>
<protein>
    <submittedName>
        <fullName evidence="7">Oligopeptide transporter, OPT family</fullName>
    </submittedName>
</protein>
<feature type="transmembrane region" description="Helical" evidence="6">
    <location>
        <begin position="74"/>
        <end position="97"/>
    </location>
</feature>
<organism evidence="7 8">
    <name type="scientific">Rhizorhabdus wittichii</name>
    <dbReference type="NCBI Taxonomy" id="160791"/>
    <lineage>
        <taxon>Bacteria</taxon>
        <taxon>Pseudomonadati</taxon>
        <taxon>Pseudomonadota</taxon>
        <taxon>Alphaproteobacteria</taxon>
        <taxon>Sphingomonadales</taxon>
        <taxon>Sphingomonadaceae</taxon>
        <taxon>Rhizorhabdus</taxon>
    </lineage>
</organism>
<feature type="transmembrane region" description="Helical" evidence="6">
    <location>
        <begin position="18"/>
        <end position="36"/>
    </location>
</feature>
<keyword evidence="2" id="KW-0813">Transport</keyword>
<dbReference type="Pfam" id="PF03169">
    <property type="entry name" value="OPT"/>
    <property type="match status" value="1"/>
</dbReference>
<feature type="transmembrane region" description="Helical" evidence="6">
    <location>
        <begin position="103"/>
        <end position="124"/>
    </location>
</feature>
<reference evidence="7" key="2">
    <citation type="submission" date="2021-04" db="EMBL/GenBank/DDBJ databases">
        <title>Isolation and genomic analysis of the ibuprofen-degrading bacterium Sphingomonas strain MPO218.</title>
        <authorList>
            <person name="Aulestia M."/>
            <person name="Flores A."/>
            <person name="Mangas E.L."/>
            <person name="Perez-Pulido A.J."/>
            <person name="Santero E."/>
            <person name="Camacho E.M."/>
        </authorList>
    </citation>
    <scope>NUCLEOTIDE SEQUENCE</scope>
    <source>
        <strain evidence="7">MPO218</strain>
    </source>
</reference>
<dbReference type="PANTHER" id="PTHR31645">
    <property type="entry name" value="OLIGOPEPTIDE TRANSPORTER YGL114W-RELATED"/>
    <property type="match status" value="1"/>
</dbReference>
<reference evidence="7" key="1">
    <citation type="submission" date="2020-07" db="EMBL/GenBank/DDBJ databases">
        <authorList>
            <person name="Camacho E."/>
        </authorList>
    </citation>
    <scope>NUCLEOTIDE SEQUENCE</scope>
    <source>
        <strain evidence="7">MPO218</strain>
    </source>
</reference>
<feature type="transmembrane region" description="Helical" evidence="6">
    <location>
        <begin position="355"/>
        <end position="377"/>
    </location>
</feature>
<feature type="transmembrane region" description="Helical" evidence="6">
    <location>
        <begin position="384"/>
        <end position="403"/>
    </location>
</feature>
<name>A0A975D053_9SPHN</name>
<feature type="transmembrane region" description="Helical" evidence="6">
    <location>
        <begin position="587"/>
        <end position="610"/>
    </location>
</feature>
<proteinExistence type="predicted"/>
<feature type="transmembrane region" description="Helical" evidence="6">
    <location>
        <begin position="415"/>
        <end position="434"/>
    </location>
</feature>
<feature type="transmembrane region" description="Helical" evidence="6">
    <location>
        <begin position="254"/>
        <end position="281"/>
    </location>
</feature>
<feature type="transmembrane region" description="Helical" evidence="6">
    <location>
        <begin position="455"/>
        <end position="475"/>
    </location>
</feature>
<evidence type="ECO:0000256" key="5">
    <source>
        <dbReference type="ARBA" id="ARBA00023136"/>
    </source>
</evidence>
<evidence type="ECO:0000313" key="8">
    <source>
        <dbReference type="Proteomes" id="UP000664914"/>
    </source>
</evidence>
<feature type="transmembrane region" description="Helical" evidence="6">
    <location>
        <begin position="42"/>
        <end position="62"/>
    </location>
</feature>
<dbReference type="AlphaFoldDB" id="A0A975D053"/>
<evidence type="ECO:0000256" key="4">
    <source>
        <dbReference type="ARBA" id="ARBA00022989"/>
    </source>
</evidence>
<dbReference type="InterPro" id="IPR004813">
    <property type="entry name" value="OPT"/>
</dbReference>
<dbReference type="PANTHER" id="PTHR31645:SF0">
    <property type="entry name" value="OLIGOPEPTIDE TRANSPORTER YGL114W-RELATED"/>
    <property type="match status" value="1"/>
</dbReference>
<evidence type="ECO:0000256" key="3">
    <source>
        <dbReference type="ARBA" id="ARBA00022692"/>
    </source>
</evidence>
<evidence type="ECO:0000256" key="6">
    <source>
        <dbReference type="SAM" id="Phobius"/>
    </source>
</evidence>
<dbReference type="InterPro" id="IPR004814">
    <property type="entry name" value="Oligopep_transpt"/>
</dbReference>
<dbReference type="NCBIfam" id="TIGR00733">
    <property type="entry name" value="OPT family oligopeptide transporter"/>
    <property type="match status" value="1"/>
</dbReference>
<dbReference type="EMBL" id="CP059319">
    <property type="protein sequence ID" value="QTH20269.1"/>
    <property type="molecule type" value="Genomic_DNA"/>
</dbReference>
<dbReference type="RefSeq" id="WP_208632064.1">
    <property type="nucleotide sequence ID" value="NZ_CP059319.1"/>
</dbReference>